<feature type="region of interest" description="Disordered" evidence="1">
    <location>
        <begin position="1"/>
        <end position="40"/>
    </location>
</feature>
<keyword evidence="3" id="KW-1185">Reference proteome</keyword>
<comment type="caution">
    <text evidence="2">The sequence shown here is derived from an EMBL/GenBank/DDBJ whole genome shotgun (WGS) entry which is preliminary data.</text>
</comment>
<accession>A0A6G0YKH7</accession>
<sequence>MDDKTGLRINGVESAGEMETKSSSHRASRGSSRVRRSTVSQSVSIVAELAFLTAATTSWSTGCPVDAAVCGLVSLALAVSPPLVLWLLN</sequence>
<evidence type="ECO:0000313" key="3">
    <source>
        <dbReference type="Proteomes" id="UP000478052"/>
    </source>
</evidence>
<dbReference type="Proteomes" id="UP000478052">
    <property type="component" value="Unassembled WGS sequence"/>
</dbReference>
<evidence type="ECO:0000256" key="1">
    <source>
        <dbReference type="SAM" id="MobiDB-lite"/>
    </source>
</evidence>
<protein>
    <submittedName>
        <fullName evidence="2">Lachesin-like</fullName>
    </submittedName>
</protein>
<name>A0A6G0YKH7_APHCR</name>
<dbReference type="AlphaFoldDB" id="A0A6G0YKH7"/>
<evidence type="ECO:0000313" key="2">
    <source>
        <dbReference type="EMBL" id="KAF0757493.1"/>
    </source>
</evidence>
<feature type="compositionally biased region" description="Basic residues" evidence="1">
    <location>
        <begin position="23"/>
        <end position="36"/>
    </location>
</feature>
<proteinExistence type="predicted"/>
<reference evidence="2 3" key="1">
    <citation type="submission" date="2019-08" db="EMBL/GenBank/DDBJ databases">
        <title>Whole genome of Aphis craccivora.</title>
        <authorList>
            <person name="Voronova N.V."/>
            <person name="Shulinski R.S."/>
            <person name="Bandarenka Y.V."/>
            <person name="Zhorov D.G."/>
            <person name="Warner D."/>
        </authorList>
    </citation>
    <scope>NUCLEOTIDE SEQUENCE [LARGE SCALE GENOMIC DNA]</scope>
    <source>
        <strain evidence="2">180601</strain>
        <tissue evidence="2">Whole Body</tissue>
    </source>
</reference>
<dbReference type="EMBL" id="VUJU01003560">
    <property type="protein sequence ID" value="KAF0757493.1"/>
    <property type="molecule type" value="Genomic_DNA"/>
</dbReference>
<gene>
    <name evidence="2" type="ORF">FWK35_00039108</name>
</gene>
<organism evidence="2 3">
    <name type="scientific">Aphis craccivora</name>
    <name type="common">Cowpea aphid</name>
    <dbReference type="NCBI Taxonomy" id="307492"/>
    <lineage>
        <taxon>Eukaryota</taxon>
        <taxon>Metazoa</taxon>
        <taxon>Ecdysozoa</taxon>
        <taxon>Arthropoda</taxon>
        <taxon>Hexapoda</taxon>
        <taxon>Insecta</taxon>
        <taxon>Pterygota</taxon>
        <taxon>Neoptera</taxon>
        <taxon>Paraneoptera</taxon>
        <taxon>Hemiptera</taxon>
        <taxon>Sternorrhyncha</taxon>
        <taxon>Aphidomorpha</taxon>
        <taxon>Aphidoidea</taxon>
        <taxon>Aphididae</taxon>
        <taxon>Aphidini</taxon>
        <taxon>Aphis</taxon>
        <taxon>Aphis</taxon>
    </lineage>
</organism>